<evidence type="ECO:0000259" key="8">
    <source>
        <dbReference type="Pfam" id="PF00324"/>
    </source>
</evidence>
<dbReference type="PANTHER" id="PTHR43341">
    <property type="entry name" value="AMINO ACID PERMEASE"/>
    <property type="match status" value="1"/>
</dbReference>
<dbReference type="InterPro" id="IPR050524">
    <property type="entry name" value="APC_YAT"/>
</dbReference>
<comment type="caution">
    <text evidence="9">The sequence shown here is derived from an EMBL/GenBank/DDBJ whole genome shotgun (WGS) entry which is preliminary data.</text>
</comment>
<comment type="subcellular location">
    <subcellularLocation>
        <location evidence="1">Membrane</location>
        <topology evidence="1">Multi-pass membrane protein</topology>
    </subcellularLocation>
</comment>
<evidence type="ECO:0000256" key="6">
    <source>
        <dbReference type="ARBA" id="ARBA00023136"/>
    </source>
</evidence>
<evidence type="ECO:0000256" key="4">
    <source>
        <dbReference type="ARBA" id="ARBA00022970"/>
    </source>
</evidence>
<sequence length="547" mass="60775">MPDDAQDRKDSLDHVRTTSISGSGEVVGNVDHLRRRLNNRQIQMMAIGGSIGTGLFVSISGGLIAGGPGSLLIAFTVYAVFLGMVNSSVAEMCVYLPISGSFIRFAGKWVDEAFGFMAGWNFFFYQACLIPFEISALNLVLTFWRDDIPVAAVCAACIALYALFNVFAVRWYGEAEFWLSSGKFFLIILLSSFTFFTMIGANPQHDAFGFRAWHTPGAFREHITTGALGRFEGFLGSLWTAAFTVVGPEYLCMVAGEAERPRTYLKQGFKTVYWRFGFFFIGGALCVGIILPSNDPTLNANAGASTANASPYVIAMTNMGIKFLPDLTNALLVTSIFSAGNAYTFCAMRSLYGLALEGQAPAFFKKCTRHGIPYWAFLFTMLFPMLSFLSVSSGSAQAVTWLVNLTEAAQLMDYLIMCVTYIFFYRALHAQGIDRDTLPYKGWGQPYVAYTGAVWMAVVLSCYGYSVFVPGRWSLGTFFSYYTMVFVAIVTYTSWKLLKRTKFVKPLESDLIWEKPIIDAYEASLTSGPDSFWRDLLDKLRLRKKQS</sequence>
<dbReference type="GO" id="GO:0016020">
    <property type="term" value="C:membrane"/>
    <property type="evidence" value="ECO:0007669"/>
    <property type="project" value="UniProtKB-SubCell"/>
</dbReference>
<keyword evidence="4" id="KW-0029">Amino-acid transport</keyword>
<feature type="transmembrane region" description="Helical" evidence="7">
    <location>
        <begin position="372"/>
        <end position="391"/>
    </location>
</feature>
<evidence type="ECO:0000256" key="2">
    <source>
        <dbReference type="ARBA" id="ARBA00022448"/>
    </source>
</evidence>
<evidence type="ECO:0000256" key="5">
    <source>
        <dbReference type="ARBA" id="ARBA00022989"/>
    </source>
</evidence>
<feature type="domain" description="Amino acid permease/ SLC12A" evidence="8">
    <location>
        <begin position="42"/>
        <end position="504"/>
    </location>
</feature>
<keyword evidence="10" id="KW-1185">Reference proteome</keyword>
<dbReference type="EMBL" id="JAQQPM010000009">
    <property type="protein sequence ID" value="KAK2075112.1"/>
    <property type="molecule type" value="Genomic_DNA"/>
</dbReference>
<feature type="transmembrane region" description="Helical" evidence="7">
    <location>
        <begin position="478"/>
        <end position="498"/>
    </location>
</feature>
<evidence type="ECO:0000256" key="1">
    <source>
        <dbReference type="ARBA" id="ARBA00004141"/>
    </source>
</evidence>
<dbReference type="FunFam" id="1.20.1740.10:FF:000006">
    <property type="entry name" value="General amino acid permease"/>
    <property type="match status" value="1"/>
</dbReference>
<feature type="transmembrane region" description="Helical" evidence="7">
    <location>
        <begin position="119"/>
        <end position="144"/>
    </location>
</feature>
<feature type="transmembrane region" description="Helical" evidence="7">
    <location>
        <begin position="448"/>
        <end position="466"/>
    </location>
</feature>
<feature type="transmembrane region" description="Helical" evidence="7">
    <location>
        <begin position="411"/>
        <end position="428"/>
    </location>
</feature>
<keyword evidence="3 7" id="KW-0812">Transmembrane</keyword>
<feature type="transmembrane region" description="Helical" evidence="7">
    <location>
        <begin position="71"/>
        <end position="98"/>
    </location>
</feature>
<dbReference type="GO" id="GO:0015171">
    <property type="term" value="F:amino acid transmembrane transporter activity"/>
    <property type="evidence" value="ECO:0007669"/>
    <property type="project" value="TreeGrafter"/>
</dbReference>
<dbReference type="Gene3D" id="1.20.1740.10">
    <property type="entry name" value="Amino acid/polyamine transporter I"/>
    <property type="match status" value="1"/>
</dbReference>
<feature type="transmembrane region" description="Helical" evidence="7">
    <location>
        <begin position="234"/>
        <end position="252"/>
    </location>
</feature>
<evidence type="ECO:0000256" key="3">
    <source>
        <dbReference type="ARBA" id="ARBA00022692"/>
    </source>
</evidence>
<feature type="transmembrane region" description="Helical" evidence="7">
    <location>
        <begin position="330"/>
        <end position="352"/>
    </location>
</feature>
<protein>
    <recommendedName>
        <fullName evidence="8">Amino acid permease/ SLC12A domain-containing protein</fullName>
    </recommendedName>
</protein>
<keyword evidence="2" id="KW-0813">Transport</keyword>
<evidence type="ECO:0000313" key="9">
    <source>
        <dbReference type="EMBL" id="KAK2075112.1"/>
    </source>
</evidence>
<keyword evidence="5 7" id="KW-1133">Transmembrane helix</keyword>
<evidence type="ECO:0000313" key="10">
    <source>
        <dbReference type="Proteomes" id="UP001217918"/>
    </source>
</evidence>
<gene>
    <name evidence="9" type="ORF">P8C59_009265</name>
</gene>
<feature type="transmembrane region" description="Helical" evidence="7">
    <location>
        <begin position="272"/>
        <end position="291"/>
    </location>
</feature>
<dbReference type="InterPro" id="IPR004841">
    <property type="entry name" value="AA-permease/SLC12A_dom"/>
</dbReference>
<dbReference type="PIRSF" id="PIRSF006060">
    <property type="entry name" value="AA_transporter"/>
    <property type="match status" value="1"/>
</dbReference>
<keyword evidence="6 7" id="KW-0472">Membrane</keyword>
<reference evidence="9" key="1">
    <citation type="journal article" date="2023" name="Mol. Plant Microbe Interact.">
        <title>Elucidating the Obligate Nature and Biological Capacity of an Invasive Fungal Corn Pathogen.</title>
        <authorList>
            <person name="MacCready J.S."/>
            <person name="Roggenkamp E.M."/>
            <person name="Gdanetz K."/>
            <person name="Chilvers M.I."/>
        </authorList>
    </citation>
    <scope>NUCLEOTIDE SEQUENCE</scope>
    <source>
        <strain evidence="9">PM02</strain>
    </source>
</reference>
<proteinExistence type="predicted"/>
<accession>A0AAD9IEF4</accession>
<evidence type="ECO:0000256" key="7">
    <source>
        <dbReference type="SAM" id="Phobius"/>
    </source>
</evidence>
<feature type="transmembrane region" description="Helical" evidence="7">
    <location>
        <begin position="44"/>
        <end position="65"/>
    </location>
</feature>
<organism evidence="9 10">
    <name type="scientific">Phyllachora maydis</name>
    <dbReference type="NCBI Taxonomy" id="1825666"/>
    <lineage>
        <taxon>Eukaryota</taxon>
        <taxon>Fungi</taxon>
        <taxon>Dikarya</taxon>
        <taxon>Ascomycota</taxon>
        <taxon>Pezizomycotina</taxon>
        <taxon>Sordariomycetes</taxon>
        <taxon>Sordariomycetidae</taxon>
        <taxon>Phyllachorales</taxon>
        <taxon>Phyllachoraceae</taxon>
        <taxon>Phyllachora</taxon>
    </lineage>
</organism>
<dbReference type="PANTHER" id="PTHR43341:SF6">
    <property type="entry name" value="AMINO ACID TRANSPORTER (EUROFUNG)"/>
    <property type="match status" value="1"/>
</dbReference>
<name>A0AAD9IEF4_9PEZI</name>
<dbReference type="Proteomes" id="UP001217918">
    <property type="component" value="Unassembled WGS sequence"/>
</dbReference>
<dbReference type="AlphaFoldDB" id="A0AAD9IEF4"/>
<dbReference type="Pfam" id="PF00324">
    <property type="entry name" value="AA_permease"/>
    <property type="match status" value="1"/>
</dbReference>
<feature type="transmembrane region" description="Helical" evidence="7">
    <location>
        <begin position="150"/>
        <end position="172"/>
    </location>
</feature>
<feature type="transmembrane region" description="Helical" evidence="7">
    <location>
        <begin position="184"/>
        <end position="201"/>
    </location>
</feature>